<gene>
    <name evidence="3" type="ORF">EV192_110360</name>
</gene>
<dbReference type="AlphaFoldDB" id="A0A4R2JAS5"/>
<feature type="domain" description="OmpR/PhoB-type" evidence="2">
    <location>
        <begin position="34"/>
        <end position="104"/>
    </location>
</feature>
<name>A0A4R2JAS5_9PSEU</name>
<dbReference type="SUPFAM" id="SSF46894">
    <property type="entry name" value="C-terminal effector domain of the bipartite response regulators"/>
    <property type="match status" value="1"/>
</dbReference>
<dbReference type="PANTHER" id="PTHR35807">
    <property type="entry name" value="TRANSCRIPTIONAL REGULATOR REDD-RELATED"/>
    <property type="match status" value="1"/>
</dbReference>
<dbReference type="InterPro" id="IPR001867">
    <property type="entry name" value="OmpR/PhoB-type_DNA-bd"/>
</dbReference>
<evidence type="ECO:0000313" key="3">
    <source>
        <dbReference type="EMBL" id="TCO53768.1"/>
    </source>
</evidence>
<dbReference type="GO" id="GO:0006355">
    <property type="term" value="P:regulation of DNA-templated transcription"/>
    <property type="evidence" value="ECO:0007669"/>
    <property type="project" value="InterPro"/>
</dbReference>
<dbReference type="InterPro" id="IPR016032">
    <property type="entry name" value="Sig_transdc_resp-reg_C-effctor"/>
</dbReference>
<dbReference type="PANTHER" id="PTHR35807:SF1">
    <property type="entry name" value="TRANSCRIPTIONAL REGULATOR REDD"/>
    <property type="match status" value="1"/>
</dbReference>
<organism evidence="3 4">
    <name type="scientific">Actinocrispum wychmicini</name>
    <dbReference type="NCBI Taxonomy" id="1213861"/>
    <lineage>
        <taxon>Bacteria</taxon>
        <taxon>Bacillati</taxon>
        <taxon>Actinomycetota</taxon>
        <taxon>Actinomycetes</taxon>
        <taxon>Pseudonocardiales</taxon>
        <taxon>Pseudonocardiaceae</taxon>
        <taxon>Actinocrispum</taxon>
    </lineage>
</organism>
<dbReference type="EMBL" id="SLWS01000010">
    <property type="protein sequence ID" value="TCO53768.1"/>
    <property type="molecule type" value="Genomic_DNA"/>
</dbReference>
<reference evidence="3 4" key="1">
    <citation type="submission" date="2019-03" db="EMBL/GenBank/DDBJ databases">
        <title>Genomic Encyclopedia of Type Strains, Phase IV (KMG-IV): sequencing the most valuable type-strain genomes for metagenomic binning, comparative biology and taxonomic classification.</title>
        <authorList>
            <person name="Goeker M."/>
        </authorList>
    </citation>
    <scope>NUCLEOTIDE SEQUENCE [LARGE SCALE GENOMIC DNA]</scope>
    <source>
        <strain evidence="3 4">DSM 45934</strain>
    </source>
</reference>
<dbReference type="RefSeq" id="WP_132123713.1">
    <property type="nucleotide sequence ID" value="NZ_SLWS01000010.1"/>
</dbReference>
<evidence type="ECO:0000259" key="2">
    <source>
        <dbReference type="SMART" id="SM00862"/>
    </source>
</evidence>
<protein>
    <recommendedName>
        <fullName evidence="2">OmpR/PhoB-type domain-containing protein</fullName>
    </recommendedName>
</protein>
<sequence length="206" mass="21617">MGEDLGGLWPDQPASWILRLVGDVQVCRAGTGHAAPVGSRKARILLAYLGARGGETSYVADIVEAVWAGSPPRDPAANVATLVSRLRARFGIDTIMGARTGYRVGELRVDLHEAAALVSTAENALKRAQPAYALLVAEQAIKLIGGGPVVAEHTADWAEDTRALQRSVLQRAWQVGADSARRTGAPSLARAMAETAEIVGPGYVAS</sequence>
<comment type="caution">
    <text evidence="3">The sequence shown here is derived from an EMBL/GenBank/DDBJ whole genome shotgun (WGS) entry which is preliminary data.</text>
</comment>
<keyword evidence="1" id="KW-0238">DNA-binding</keyword>
<dbReference type="SMART" id="SM00862">
    <property type="entry name" value="Trans_reg_C"/>
    <property type="match status" value="1"/>
</dbReference>
<evidence type="ECO:0000313" key="4">
    <source>
        <dbReference type="Proteomes" id="UP000295680"/>
    </source>
</evidence>
<dbReference type="InterPro" id="IPR036388">
    <property type="entry name" value="WH-like_DNA-bd_sf"/>
</dbReference>
<dbReference type="Proteomes" id="UP000295680">
    <property type="component" value="Unassembled WGS sequence"/>
</dbReference>
<accession>A0A4R2JAS5</accession>
<proteinExistence type="predicted"/>
<dbReference type="GO" id="GO:0000160">
    <property type="term" value="P:phosphorelay signal transduction system"/>
    <property type="evidence" value="ECO:0007669"/>
    <property type="project" value="InterPro"/>
</dbReference>
<dbReference type="Gene3D" id="1.10.10.10">
    <property type="entry name" value="Winged helix-like DNA-binding domain superfamily/Winged helix DNA-binding domain"/>
    <property type="match status" value="1"/>
</dbReference>
<dbReference type="GO" id="GO:0003677">
    <property type="term" value="F:DNA binding"/>
    <property type="evidence" value="ECO:0007669"/>
    <property type="project" value="UniProtKB-KW"/>
</dbReference>
<dbReference type="OrthoDB" id="3666751at2"/>
<keyword evidence="4" id="KW-1185">Reference proteome</keyword>
<dbReference type="InterPro" id="IPR051677">
    <property type="entry name" value="AfsR-DnrI-RedD_regulator"/>
</dbReference>
<evidence type="ECO:0000256" key="1">
    <source>
        <dbReference type="ARBA" id="ARBA00023125"/>
    </source>
</evidence>